<comment type="subcellular location">
    <subcellularLocation>
        <location evidence="1 7">Cell membrane</location>
        <topology evidence="1 7">Multi-pass membrane protein</topology>
    </subcellularLocation>
</comment>
<keyword evidence="5 7" id="KW-1133">Transmembrane helix</keyword>
<evidence type="ECO:0000256" key="8">
    <source>
        <dbReference type="SAM" id="MobiDB-lite"/>
    </source>
</evidence>
<feature type="transmembrane region" description="Helical" evidence="7">
    <location>
        <begin position="123"/>
        <end position="145"/>
    </location>
</feature>
<evidence type="ECO:0000259" key="9">
    <source>
        <dbReference type="PROSITE" id="PS50928"/>
    </source>
</evidence>
<evidence type="ECO:0000256" key="2">
    <source>
        <dbReference type="ARBA" id="ARBA00022448"/>
    </source>
</evidence>
<reference evidence="10 11" key="1">
    <citation type="submission" date="2018-07" db="EMBL/GenBank/DDBJ databases">
        <title>Genome sequence of Rhodococcus rhodnii ATCC 35071 from Rhodnius prolixus.</title>
        <authorList>
            <person name="Patel V."/>
            <person name="Vogel K.J."/>
        </authorList>
    </citation>
    <scope>NUCLEOTIDE SEQUENCE [LARGE SCALE GENOMIC DNA]</scope>
    <source>
        <strain evidence="10 11">ATCC 35071</strain>
    </source>
</reference>
<dbReference type="Gene3D" id="1.10.3720.10">
    <property type="entry name" value="MetI-like"/>
    <property type="match status" value="1"/>
</dbReference>
<organism evidence="10 11">
    <name type="scientific">Rhodococcus rhodnii</name>
    <dbReference type="NCBI Taxonomy" id="38312"/>
    <lineage>
        <taxon>Bacteria</taxon>
        <taxon>Bacillati</taxon>
        <taxon>Actinomycetota</taxon>
        <taxon>Actinomycetes</taxon>
        <taxon>Mycobacteriales</taxon>
        <taxon>Nocardiaceae</taxon>
        <taxon>Rhodococcus</taxon>
    </lineage>
</organism>
<evidence type="ECO:0000256" key="6">
    <source>
        <dbReference type="ARBA" id="ARBA00023136"/>
    </source>
</evidence>
<keyword evidence="4 7" id="KW-0812">Transmembrane</keyword>
<evidence type="ECO:0000256" key="3">
    <source>
        <dbReference type="ARBA" id="ARBA00022475"/>
    </source>
</evidence>
<protein>
    <submittedName>
        <fullName evidence="10">ABC transporter permease subunit</fullName>
    </submittedName>
</protein>
<comment type="similarity">
    <text evidence="7">Belongs to the binding-protein-dependent transport system permease family.</text>
</comment>
<feature type="transmembrane region" description="Helical" evidence="7">
    <location>
        <begin position="247"/>
        <end position="268"/>
    </location>
</feature>
<evidence type="ECO:0000256" key="1">
    <source>
        <dbReference type="ARBA" id="ARBA00004651"/>
    </source>
</evidence>
<comment type="caution">
    <text evidence="10">The sequence shown here is derived from an EMBL/GenBank/DDBJ whole genome shotgun (WGS) entry which is preliminary data.</text>
</comment>
<evidence type="ECO:0000313" key="11">
    <source>
        <dbReference type="Proteomes" id="UP000471120"/>
    </source>
</evidence>
<feature type="transmembrane region" description="Helical" evidence="7">
    <location>
        <begin position="214"/>
        <end position="235"/>
    </location>
</feature>
<dbReference type="SUPFAM" id="SSF161098">
    <property type="entry name" value="MetI-like"/>
    <property type="match status" value="1"/>
</dbReference>
<evidence type="ECO:0000256" key="7">
    <source>
        <dbReference type="RuleBase" id="RU363032"/>
    </source>
</evidence>
<feature type="transmembrane region" description="Helical" evidence="7">
    <location>
        <begin position="33"/>
        <end position="51"/>
    </location>
</feature>
<name>A0A6P2CCI8_9NOCA</name>
<dbReference type="CDD" id="cd06261">
    <property type="entry name" value="TM_PBP2"/>
    <property type="match status" value="1"/>
</dbReference>
<gene>
    <name evidence="10" type="ORF">DW322_09875</name>
</gene>
<dbReference type="InterPro" id="IPR035906">
    <property type="entry name" value="MetI-like_sf"/>
</dbReference>
<feature type="region of interest" description="Disordered" evidence="8">
    <location>
        <begin position="1"/>
        <end position="26"/>
    </location>
</feature>
<dbReference type="Pfam" id="PF00528">
    <property type="entry name" value="BPD_transp_1"/>
    <property type="match status" value="1"/>
</dbReference>
<dbReference type="PANTHER" id="PTHR30151">
    <property type="entry name" value="ALKANE SULFONATE ABC TRANSPORTER-RELATED, MEMBRANE SUBUNIT"/>
    <property type="match status" value="1"/>
</dbReference>
<keyword evidence="3" id="KW-1003">Cell membrane</keyword>
<evidence type="ECO:0000313" key="10">
    <source>
        <dbReference type="EMBL" id="TXG90474.1"/>
    </source>
</evidence>
<evidence type="ECO:0000256" key="4">
    <source>
        <dbReference type="ARBA" id="ARBA00022692"/>
    </source>
</evidence>
<dbReference type="GO" id="GO:0005886">
    <property type="term" value="C:plasma membrane"/>
    <property type="evidence" value="ECO:0007669"/>
    <property type="project" value="UniProtKB-SubCell"/>
</dbReference>
<proteinExistence type="inferred from homology"/>
<evidence type="ECO:0000256" key="5">
    <source>
        <dbReference type="ARBA" id="ARBA00022989"/>
    </source>
</evidence>
<feature type="transmembrane region" description="Helical" evidence="7">
    <location>
        <begin position="89"/>
        <end position="111"/>
    </location>
</feature>
<dbReference type="GO" id="GO:0055085">
    <property type="term" value="P:transmembrane transport"/>
    <property type="evidence" value="ECO:0007669"/>
    <property type="project" value="InterPro"/>
</dbReference>
<keyword evidence="2 7" id="KW-0813">Transport</keyword>
<dbReference type="InterPro" id="IPR000515">
    <property type="entry name" value="MetI-like"/>
</dbReference>
<feature type="compositionally biased region" description="Low complexity" evidence="8">
    <location>
        <begin position="1"/>
        <end position="17"/>
    </location>
</feature>
<sequence>MSSTVTTSAAPASTPRAGGSRPRKGLHRSSTPLLIRYGTLAAVVVLWELLVRMGDSSGGLLVAAPTEVLTALPGVIEDSAVMSALGTGLVQYLAAMAVIIVLGVAVGMLFGQLGAMFEPVRNVLQLAFAVPQVAISPLFIVWLGVGFASKFTYGITQGIIPVLIGMMTAAKLVDRSVLDSARSMGASSSWRLRNVVLPAVVPDAVSNIRIASKLCLLGILQAELMVSTAGIGSVIRQLSTTFQPDRLYATVLLVCVAAVLINSALGWCETRASKWRGHQ</sequence>
<dbReference type="AlphaFoldDB" id="A0A6P2CCI8"/>
<feature type="transmembrane region" description="Helical" evidence="7">
    <location>
        <begin position="151"/>
        <end position="173"/>
    </location>
</feature>
<dbReference type="PROSITE" id="PS50928">
    <property type="entry name" value="ABC_TM1"/>
    <property type="match status" value="1"/>
</dbReference>
<keyword evidence="6 7" id="KW-0472">Membrane</keyword>
<dbReference type="EMBL" id="QRCM01000001">
    <property type="protein sequence ID" value="TXG90474.1"/>
    <property type="molecule type" value="Genomic_DNA"/>
</dbReference>
<dbReference type="Proteomes" id="UP000471120">
    <property type="component" value="Unassembled WGS sequence"/>
</dbReference>
<feature type="domain" description="ABC transmembrane type-1" evidence="9">
    <location>
        <begin position="85"/>
        <end position="265"/>
    </location>
</feature>
<dbReference type="PANTHER" id="PTHR30151:SF41">
    <property type="entry name" value="ABC TRANSPORTER PERMEASE PROTEIN"/>
    <property type="match status" value="1"/>
</dbReference>
<dbReference type="RefSeq" id="WP_081634212.1">
    <property type="nucleotide sequence ID" value="NZ_QRCM01000001.1"/>
</dbReference>
<accession>A0A6P2CCI8</accession>